<reference evidence="2" key="1">
    <citation type="journal article" date="2014" name="Int. J. Syst. Evol. Microbiol.">
        <title>Complete genome of a new Firmicutes species belonging to the dominant human colonic microbiota ('Ruminococcus bicirculans') reveals two chromosomes and a selective capacity to utilize plant glucans.</title>
        <authorList>
            <consortium name="NISC Comparative Sequencing Program"/>
            <person name="Wegmann U."/>
            <person name="Louis P."/>
            <person name="Goesmann A."/>
            <person name="Henrissat B."/>
            <person name="Duncan S.H."/>
            <person name="Flint H.J."/>
        </authorList>
    </citation>
    <scope>NUCLEOTIDE SEQUENCE</scope>
    <source>
        <strain evidence="2">JCM 19635</strain>
    </source>
</reference>
<evidence type="ECO:0000313" key="3">
    <source>
        <dbReference type="Proteomes" id="UP001596513"/>
    </source>
</evidence>
<evidence type="ECO:0000313" key="1">
    <source>
        <dbReference type="EMBL" id="MFC7670488.1"/>
    </source>
</evidence>
<gene>
    <name evidence="1" type="ORF">ACFQT0_26265</name>
    <name evidence="2" type="ORF">ACFQT0_26465</name>
</gene>
<dbReference type="Proteomes" id="UP001596513">
    <property type="component" value="Unassembled WGS sequence"/>
</dbReference>
<reference evidence="2" key="3">
    <citation type="submission" date="2024-09" db="EMBL/GenBank/DDBJ databases">
        <authorList>
            <person name="Sun Q."/>
            <person name="Mori K."/>
        </authorList>
    </citation>
    <scope>NUCLEOTIDE SEQUENCE</scope>
    <source>
        <strain evidence="2">JCM 19635</strain>
    </source>
</reference>
<comment type="caution">
    <text evidence="2">The sequence shown here is derived from an EMBL/GenBank/DDBJ whole genome shotgun (WGS) entry which is preliminary data.</text>
</comment>
<dbReference type="RefSeq" id="WP_380206219.1">
    <property type="nucleotide sequence ID" value="NZ_JBHTEK010000002.1"/>
</dbReference>
<dbReference type="EMBL" id="JBHTEK010000002">
    <property type="protein sequence ID" value="MFC7670488.1"/>
    <property type="molecule type" value="Genomic_DNA"/>
</dbReference>
<reference evidence="3" key="2">
    <citation type="journal article" date="2019" name="Int. J. Syst. Evol. Microbiol.">
        <title>The Global Catalogue of Microorganisms (GCM) 10K type strain sequencing project: providing services to taxonomists for standard genome sequencing and annotation.</title>
        <authorList>
            <consortium name="The Broad Institute Genomics Platform"/>
            <consortium name="The Broad Institute Genome Sequencing Center for Infectious Disease"/>
            <person name="Wu L."/>
            <person name="Ma J."/>
        </authorList>
    </citation>
    <scope>NUCLEOTIDE SEQUENCE [LARGE SCALE GENOMIC DNA]</scope>
    <source>
        <strain evidence="3">JCM 19635</strain>
    </source>
</reference>
<protein>
    <recommendedName>
        <fullName evidence="4">Gliding motility-associated protein GldM C-terminal domain-containing protein</fullName>
    </recommendedName>
</protein>
<sequence length="177" mass="19553">MDSVDVTYEWTVGADPRVYRSRTIRLFFENPVGPVTVRLKVNTGTATGCAAVDGKEVMGQKTLVVLPAKEAPVFGDYEGYSLSDPSRKYTIQIRNNSLLNLPEGCTYNLRDELKIGSTALFAYSGTFDPAYGAGSLEGKAVLDRKDKRAIVVEYSYSDPKKAVPGTRLRDKFIGRRK</sequence>
<name>A0ABW2UE95_9BACT</name>
<evidence type="ECO:0000313" key="2">
    <source>
        <dbReference type="EMBL" id="MFC7670525.1"/>
    </source>
</evidence>
<keyword evidence="3" id="KW-1185">Reference proteome</keyword>
<proteinExistence type="predicted"/>
<organism evidence="2 3">
    <name type="scientific">Hymenobacter humi</name>
    <dbReference type="NCBI Taxonomy" id="1411620"/>
    <lineage>
        <taxon>Bacteria</taxon>
        <taxon>Pseudomonadati</taxon>
        <taxon>Bacteroidota</taxon>
        <taxon>Cytophagia</taxon>
        <taxon>Cytophagales</taxon>
        <taxon>Hymenobacteraceae</taxon>
        <taxon>Hymenobacter</taxon>
    </lineage>
</organism>
<evidence type="ECO:0008006" key="4">
    <source>
        <dbReference type="Google" id="ProtNLM"/>
    </source>
</evidence>
<dbReference type="EMBL" id="JBHTEK010000002">
    <property type="protein sequence ID" value="MFC7670525.1"/>
    <property type="molecule type" value="Genomic_DNA"/>
</dbReference>
<accession>A0ABW2UE95</accession>